<comment type="caution">
    <text evidence="1">The sequence shown here is derived from an EMBL/GenBank/DDBJ whole genome shotgun (WGS) entry which is preliminary data.</text>
</comment>
<dbReference type="EMBL" id="JADILY010000154">
    <property type="protein sequence ID" value="MBO8482347.1"/>
    <property type="molecule type" value="Genomic_DNA"/>
</dbReference>
<reference evidence="1" key="1">
    <citation type="submission" date="2020-10" db="EMBL/GenBank/DDBJ databases">
        <authorList>
            <person name="Gilroy R."/>
        </authorList>
    </citation>
    <scope>NUCLEOTIDE SEQUENCE</scope>
    <source>
        <strain evidence="1">B3-2255</strain>
    </source>
</reference>
<sequence length="191" mass="20633">MNIIVSLFGNNGADYCFRPDTTLEKESFDYYIPDGVSELTYSPVLFVRLCRAGKAIGEKFAGRYYDSGGFGVLLYGESIIGSGAAAGLSMASSLDKTSLLPFPLIDKDVLENGRNSFSLSVNERSVNGNGTFACHPAFAEIPEILHRISIRTSLRTGDIVAVELGERRPIHAGEKLCGILNGENIFSISVL</sequence>
<proteinExistence type="predicted"/>
<name>A0A9D9J006_9BACT</name>
<protein>
    <recommendedName>
        <fullName evidence="3">Fumarylacetoacetate (FAA) hydrolase</fullName>
    </recommendedName>
</protein>
<evidence type="ECO:0000313" key="2">
    <source>
        <dbReference type="Proteomes" id="UP000823772"/>
    </source>
</evidence>
<evidence type="ECO:0000313" key="1">
    <source>
        <dbReference type="EMBL" id="MBO8482347.1"/>
    </source>
</evidence>
<dbReference type="Proteomes" id="UP000823772">
    <property type="component" value="Unassembled WGS sequence"/>
</dbReference>
<dbReference type="AlphaFoldDB" id="A0A9D9J006"/>
<gene>
    <name evidence="1" type="ORF">IAC87_07400</name>
</gene>
<organism evidence="1 2">
    <name type="scientific">Candidatus Merdivivens faecigallinarum</name>
    <dbReference type="NCBI Taxonomy" id="2840871"/>
    <lineage>
        <taxon>Bacteria</taxon>
        <taxon>Pseudomonadati</taxon>
        <taxon>Bacteroidota</taxon>
        <taxon>Bacteroidia</taxon>
        <taxon>Bacteroidales</taxon>
        <taxon>Muribaculaceae</taxon>
        <taxon>Muribaculaceae incertae sedis</taxon>
        <taxon>Candidatus Merdivivens</taxon>
    </lineage>
</organism>
<accession>A0A9D9J006</accession>
<reference evidence="1" key="2">
    <citation type="journal article" date="2021" name="PeerJ">
        <title>Extensive microbial diversity within the chicken gut microbiome revealed by metagenomics and culture.</title>
        <authorList>
            <person name="Gilroy R."/>
            <person name="Ravi A."/>
            <person name="Getino M."/>
            <person name="Pursley I."/>
            <person name="Horton D.L."/>
            <person name="Alikhan N.F."/>
            <person name="Baker D."/>
            <person name="Gharbi K."/>
            <person name="Hall N."/>
            <person name="Watson M."/>
            <person name="Adriaenssens E.M."/>
            <person name="Foster-Nyarko E."/>
            <person name="Jarju S."/>
            <person name="Secka A."/>
            <person name="Antonio M."/>
            <person name="Oren A."/>
            <person name="Chaudhuri R.R."/>
            <person name="La Ragione R."/>
            <person name="Hildebrand F."/>
            <person name="Pallen M.J."/>
        </authorList>
    </citation>
    <scope>NUCLEOTIDE SEQUENCE</scope>
    <source>
        <strain evidence="1">B3-2255</strain>
    </source>
</reference>
<evidence type="ECO:0008006" key="3">
    <source>
        <dbReference type="Google" id="ProtNLM"/>
    </source>
</evidence>